<evidence type="ECO:0000256" key="9">
    <source>
        <dbReference type="ARBA" id="ARBA00022984"/>
    </source>
</evidence>
<dbReference type="InterPro" id="IPR013815">
    <property type="entry name" value="ATP_grasp_subdomain_1"/>
</dbReference>
<evidence type="ECO:0000256" key="13">
    <source>
        <dbReference type="PIRSR" id="PIRSR039102-1"/>
    </source>
</evidence>
<feature type="binding site" evidence="14">
    <location>
        <begin position="180"/>
        <end position="181"/>
    </location>
    <ligand>
        <name>ATP</name>
        <dbReference type="ChEBI" id="CHEBI:30616"/>
    </ligand>
</feature>
<comment type="pathway">
    <text evidence="12">Cell wall biogenesis; peptidoglycan biosynthesis.</text>
</comment>
<dbReference type="InterPro" id="IPR005905">
    <property type="entry name" value="D_ala_D_ala"/>
</dbReference>
<keyword evidence="9 12" id="KW-0573">Peptidoglycan synthesis</keyword>
<dbReference type="Proteomes" id="UP000199065">
    <property type="component" value="Unassembled WGS sequence"/>
</dbReference>
<keyword evidence="3 12" id="KW-0436">Ligase</keyword>
<feature type="active site" evidence="13">
    <location>
        <position position="180"/>
    </location>
</feature>
<comment type="subcellular location">
    <subcellularLocation>
        <location evidence="12">Cytoplasm</location>
    </subcellularLocation>
</comment>
<comment type="catalytic activity">
    <reaction evidence="12">
        <text>2 D-alanine + ATP = D-alanyl-D-alanine + ADP + phosphate + H(+)</text>
        <dbReference type="Rhea" id="RHEA:11224"/>
        <dbReference type="ChEBI" id="CHEBI:15378"/>
        <dbReference type="ChEBI" id="CHEBI:30616"/>
        <dbReference type="ChEBI" id="CHEBI:43474"/>
        <dbReference type="ChEBI" id="CHEBI:57416"/>
        <dbReference type="ChEBI" id="CHEBI:57822"/>
        <dbReference type="ChEBI" id="CHEBI:456216"/>
        <dbReference type="EC" id="6.3.2.4"/>
    </reaction>
</comment>
<gene>
    <name evidence="12" type="primary">ddl</name>
    <name evidence="18" type="ORF">SAMN05660282_01062</name>
</gene>
<dbReference type="InterPro" id="IPR011127">
    <property type="entry name" value="Dala_Dala_lig_N"/>
</dbReference>
<evidence type="ECO:0000256" key="11">
    <source>
        <dbReference type="ARBA" id="ARBA00023316"/>
    </source>
</evidence>
<keyword evidence="8 12" id="KW-0133">Cell shape</keyword>
<dbReference type="EC" id="6.3.2.4" evidence="12"/>
<comment type="function">
    <text evidence="12">Cell wall formation.</text>
</comment>
<dbReference type="GO" id="GO:0005524">
    <property type="term" value="F:ATP binding"/>
    <property type="evidence" value="ECO:0007669"/>
    <property type="project" value="UniProtKB-UniRule"/>
</dbReference>
<evidence type="ECO:0000256" key="12">
    <source>
        <dbReference type="HAMAP-Rule" id="MF_00047"/>
    </source>
</evidence>
<evidence type="ECO:0000256" key="2">
    <source>
        <dbReference type="ARBA" id="ARBA00010871"/>
    </source>
</evidence>
<dbReference type="NCBIfam" id="NF002528">
    <property type="entry name" value="PRK01966.1-4"/>
    <property type="match status" value="1"/>
</dbReference>
<feature type="binding site" evidence="15">
    <location>
        <position position="309"/>
    </location>
    <ligand>
        <name>Mg(2+)</name>
        <dbReference type="ChEBI" id="CHEBI:18420"/>
        <label>2</label>
    </ligand>
</feature>
<evidence type="ECO:0000256" key="4">
    <source>
        <dbReference type="ARBA" id="ARBA00022723"/>
    </source>
</evidence>
<feature type="binding site" evidence="14">
    <location>
        <begin position="210"/>
        <end position="217"/>
    </location>
    <ligand>
        <name>ATP</name>
        <dbReference type="ChEBI" id="CHEBI:30616"/>
    </ligand>
</feature>
<dbReference type="OrthoDB" id="9813261at2"/>
<feature type="binding site" evidence="14">
    <location>
        <begin position="172"/>
        <end position="174"/>
    </location>
    <ligand>
        <name>ATP</name>
        <dbReference type="ChEBI" id="CHEBI:30616"/>
    </ligand>
</feature>
<comment type="cofactor">
    <cofactor evidence="1">
        <name>Mn(2+)</name>
        <dbReference type="ChEBI" id="CHEBI:29035"/>
    </cofactor>
</comment>
<evidence type="ECO:0000256" key="15">
    <source>
        <dbReference type="PIRSR" id="PIRSR039102-3"/>
    </source>
</evidence>
<dbReference type="InterPro" id="IPR011095">
    <property type="entry name" value="Dala_Dala_lig_C"/>
</dbReference>
<dbReference type="GO" id="GO:0008360">
    <property type="term" value="P:regulation of cell shape"/>
    <property type="evidence" value="ECO:0007669"/>
    <property type="project" value="UniProtKB-KW"/>
</dbReference>
<keyword evidence="12" id="KW-0963">Cytoplasm</keyword>
<evidence type="ECO:0000256" key="5">
    <source>
        <dbReference type="ARBA" id="ARBA00022741"/>
    </source>
</evidence>
<feature type="active site" evidence="13">
    <location>
        <position position="318"/>
    </location>
</feature>
<dbReference type="PROSITE" id="PS50975">
    <property type="entry name" value="ATP_GRASP"/>
    <property type="match status" value="1"/>
</dbReference>
<evidence type="ECO:0000256" key="1">
    <source>
        <dbReference type="ARBA" id="ARBA00001936"/>
    </source>
</evidence>
<dbReference type="Pfam" id="PF07478">
    <property type="entry name" value="Dala_Dala_lig_C"/>
    <property type="match status" value="1"/>
</dbReference>
<dbReference type="PANTHER" id="PTHR23132">
    <property type="entry name" value="D-ALANINE--D-ALANINE LIGASE"/>
    <property type="match status" value="1"/>
</dbReference>
<dbReference type="Gene3D" id="3.40.50.20">
    <property type="match status" value="1"/>
</dbReference>
<accession>A0A1I2SGP8</accession>
<dbReference type="Gene3D" id="3.30.470.20">
    <property type="entry name" value="ATP-grasp fold, B domain"/>
    <property type="match status" value="1"/>
</dbReference>
<sequence>MTEPRTVALIFGGRSSEHSISCITAKAIMEHLGNYRVVPVGITEEGAWVVATPPEGELPKVTGGEEVTLSLNPATRGRISYLDGREYATVDVIFPVLHGPYGEDGTIQGLFELSSIPYVGSGVLASAMGMDKAFSREVVARAGVPVDQRTITLYENRELSEAEKETLGLPVFVKPVRGGSSIGITRVTRWEDYAEAAELAFRYDTKIIIEAEVVGQEVELGVLEKDGEVIVSEPALLLGIDETEEGFYGFKTKYLENTVRAQIPAPLSPEDTANLKKYARACFHALECKGLARVDFFLTEEGPTFNEINTMPGFTPISMYPQVFEHSGIDYPSLLDAMIQQALRDGSHR</sequence>
<organism evidence="18 19">
    <name type="scientific">Corynebacterium spheniscorum</name>
    <dbReference type="NCBI Taxonomy" id="185761"/>
    <lineage>
        <taxon>Bacteria</taxon>
        <taxon>Bacillati</taxon>
        <taxon>Actinomycetota</taxon>
        <taxon>Actinomycetes</taxon>
        <taxon>Mycobacteriales</taxon>
        <taxon>Corynebacteriaceae</taxon>
        <taxon>Corynebacterium</taxon>
    </lineage>
</organism>
<evidence type="ECO:0000313" key="18">
    <source>
        <dbReference type="EMBL" id="SFG50077.1"/>
    </source>
</evidence>
<keyword evidence="11 12" id="KW-0961">Cell wall biogenesis/degradation</keyword>
<dbReference type="SUPFAM" id="SSF52440">
    <property type="entry name" value="PreATP-grasp domain"/>
    <property type="match status" value="1"/>
</dbReference>
<keyword evidence="5 14" id="KW-0547">Nucleotide-binding</keyword>
<evidence type="ECO:0000256" key="8">
    <source>
        <dbReference type="ARBA" id="ARBA00022960"/>
    </source>
</evidence>
<feature type="domain" description="ATP-grasp" evidence="17">
    <location>
        <begin position="136"/>
        <end position="340"/>
    </location>
</feature>
<reference evidence="18 19" key="1">
    <citation type="submission" date="2016-10" db="EMBL/GenBank/DDBJ databases">
        <authorList>
            <person name="de Groot N.N."/>
        </authorList>
    </citation>
    <scope>NUCLEOTIDE SEQUENCE [LARGE SCALE GENOMIC DNA]</scope>
    <source>
        <strain>J11</strain>
        <strain evidence="19">PG 39</strain>
    </source>
</reference>
<dbReference type="PIRSF" id="PIRSF039102">
    <property type="entry name" value="Ddl/VanB"/>
    <property type="match status" value="1"/>
</dbReference>
<evidence type="ECO:0000256" key="16">
    <source>
        <dbReference type="PROSITE-ProRule" id="PRU00409"/>
    </source>
</evidence>
<dbReference type="InterPro" id="IPR000291">
    <property type="entry name" value="D-Ala_lig_Van_CS"/>
</dbReference>
<feature type="binding site" evidence="15">
    <location>
        <position position="307"/>
    </location>
    <ligand>
        <name>Mg(2+)</name>
        <dbReference type="ChEBI" id="CHEBI:18420"/>
        <label>1</label>
    </ligand>
</feature>
<dbReference type="InterPro" id="IPR016185">
    <property type="entry name" value="PreATP-grasp_dom_sf"/>
</dbReference>
<evidence type="ECO:0000313" key="19">
    <source>
        <dbReference type="Proteomes" id="UP000199065"/>
    </source>
</evidence>
<evidence type="ECO:0000256" key="10">
    <source>
        <dbReference type="ARBA" id="ARBA00023211"/>
    </source>
</evidence>
<dbReference type="InterPro" id="IPR011761">
    <property type="entry name" value="ATP-grasp"/>
</dbReference>
<dbReference type="PROSITE" id="PS00843">
    <property type="entry name" value="DALA_DALA_LIGASE_1"/>
    <property type="match status" value="1"/>
</dbReference>
<feature type="active site" evidence="13">
    <location>
        <position position="17"/>
    </location>
</feature>
<dbReference type="Gene3D" id="3.30.1490.20">
    <property type="entry name" value="ATP-grasp fold, A domain"/>
    <property type="match status" value="1"/>
</dbReference>
<evidence type="ECO:0000259" key="17">
    <source>
        <dbReference type="PROSITE" id="PS50975"/>
    </source>
</evidence>
<dbReference type="GO" id="GO:0071555">
    <property type="term" value="P:cell wall organization"/>
    <property type="evidence" value="ECO:0007669"/>
    <property type="project" value="UniProtKB-KW"/>
</dbReference>
<proteinExistence type="inferred from homology"/>
<dbReference type="GO" id="GO:0046872">
    <property type="term" value="F:metal ion binding"/>
    <property type="evidence" value="ECO:0007669"/>
    <property type="project" value="UniProtKB-KW"/>
</dbReference>
<keyword evidence="10 15" id="KW-0464">Manganese</keyword>
<dbReference type="EMBL" id="FOPJ01000005">
    <property type="protein sequence ID" value="SFG50077.1"/>
    <property type="molecule type" value="Genomic_DNA"/>
</dbReference>
<keyword evidence="6 16" id="KW-0067">ATP-binding</keyword>
<dbReference type="RefSeq" id="WP_092285174.1">
    <property type="nucleotide sequence ID" value="NZ_FOPJ01000005.1"/>
</dbReference>
<evidence type="ECO:0000256" key="14">
    <source>
        <dbReference type="PIRSR" id="PIRSR039102-2"/>
    </source>
</evidence>
<keyword evidence="19" id="KW-1185">Reference proteome</keyword>
<protein>
    <recommendedName>
        <fullName evidence="12">D-alanine--D-alanine ligase</fullName>
        <ecNumber evidence="12">6.3.2.4</ecNumber>
    </recommendedName>
    <alternativeName>
        <fullName evidence="12">D-Ala-D-Ala ligase</fullName>
    </alternativeName>
    <alternativeName>
        <fullName evidence="12">D-alanylalanine synthetase</fullName>
    </alternativeName>
</protein>
<dbReference type="Pfam" id="PF01820">
    <property type="entry name" value="Dala_Dala_lig_N"/>
    <property type="match status" value="1"/>
</dbReference>
<dbReference type="GO" id="GO:0008716">
    <property type="term" value="F:D-alanine-D-alanine ligase activity"/>
    <property type="evidence" value="ECO:0007669"/>
    <property type="project" value="UniProtKB-UniRule"/>
</dbReference>
<dbReference type="GO" id="GO:0005829">
    <property type="term" value="C:cytosol"/>
    <property type="evidence" value="ECO:0007669"/>
    <property type="project" value="TreeGrafter"/>
</dbReference>
<evidence type="ECO:0000256" key="7">
    <source>
        <dbReference type="ARBA" id="ARBA00022842"/>
    </source>
</evidence>
<comment type="cofactor">
    <cofactor evidence="15">
        <name>Mg(2+)</name>
        <dbReference type="ChEBI" id="CHEBI:18420"/>
    </cofactor>
    <cofactor evidence="15">
        <name>Mn(2+)</name>
        <dbReference type="ChEBI" id="CHEBI:29035"/>
    </cofactor>
    <text evidence="15">Binds 2 magnesium or manganese ions per subunit.</text>
</comment>
<dbReference type="HAMAP" id="MF_00047">
    <property type="entry name" value="Dala_Dala_lig"/>
    <property type="match status" value="1"/>
</dbReference>
<dbReference type="NCBIfam" id="TIGR01205">
    <property type="entry name" value="D_ala_D_alaTIGR"/>
    <property type="match status" value="1"/>
</dbReference>
<dbReference type="AlphaFoldDB" id="A0A1I2SGP8"/>
<dbReference type="STRING" id="185761.SAMN05660282_01062"/>
<keyword evidence="7 15" id="KW-0460">Magnesium</keyword>
<feature type="binding site" evidence="14">
    <location>
        <position position="132"/>
    </location>
    <ligand>
        <name>ATP</name>
        <dbReference type="ChEBI" id="CHEBI:30616"/>
    </ligand>
</feature>
<dbReference type="SUPFAM" id="SSF56059">
    <property type="entry name" value="Glutathione synthetase ATP-binding domain-like"/>
    <property type="match status" value="1"/>
</dbReference>
<evidence type="ECO:0000256" key="6">
    <source>
        <dbReference type="ARBA" id="ARBA00022840"/>
    </source>
</evidence>
<evidence type="ECO:0000256" key="3">
    <source>
        <dbReference type="ARBA" id="ARBA00022598"/>
    </source>
</evidence>
<name>A0A1I2SGP8_9CORY</name>
<feature type="binding site" evidence="14">
    <location>
        <begin position="306"/>
        <end position="307"/>
    </location>
    <ligand>
        <name>ATP</name>
        <dbReference type="ChEBI" id="CHEBI:30616"/>
    </ligand>
</feature>
<dbReference type="GO" id="GO:0009252">
    <property type="term" value="P:peptidoglycan biosynthetic process"/>
    <property type="evidence" value="ECO:0007669"/>
    <property type="project" value="UniProtKB-UniRule"/>
</dbReference>
<comment type="similarity">
    <text evidence="2 12">Belongs to the D-alanine--D-alanine ligase family.</text>
</comment>
<feature type="binding site" evidence="15">
    <location>
        <position position="295"/>
    </location>
    <ligand>
        <name>Mg(2+)</name>
        <dbReference type="ChEBI" id="CHEBI:18420"/>
        <label>1</label>
    </ligand>
</feature>
<dbReference type="UniPathway" id="UPA00219"/>
<feature type="binding site" evidence="15">
    <location>
        <position position="307"/>
    </location>
    <ligand>
        <name>Mg(2+)</name>
        <dbReference type="ChEBI" id="CHEBI:18420"/>
        <label>2</label>
    </ligand>
</feature>
<dbReference type="PROSITE" id="PS00844">
    <property type="entry name" value="DALA_DALA_LIGASE_2"/>
    <property type="match status" value="1"/>
</dbReference>
<dbReference type="PANTHER" id="PTHR23132:SF25">
    <property type="entry name" value="D-ALANINE--D-ALANINE LIGASE A"/>
    <property type="match status" value="1"/>
</dbReference>
<keyword evidence="4 15" id="KW-0479">Metal-binding</keyword>